<accession>A0A1G5BS04</accession>
<dbReference type="AlphaFoldDB" id="A0A1G5BS04"/>
<reference evidence="1 2" key="1">
    <citation type="submission" date="2016-10" db="EMBL/GenBank/DDBJ databases">
        <authorList>
            <person name="de Groot N.N."/>
        </authorList>
    </citation>
    <scope>NUCLEOTIDE SEQUENCE [LARGE SCALE GENOMIC DNA]</scope>
    <source>
        <strain evidence="1 2">DSM 18978</strain>
    </source>
</reference>
<dbReference type="STRING" id="1120976.SAMN03080606_00502"/>
<evidence type="ECO:0000313" key="1">
    <source>
        <dbReference type="EMBL" id="SCX92824.1"/>
    </source>
</evidence>
<name>A0A1G5BS04_9FIRM</name>
<protein>
    <submittedName>
        <fullName evidence="1">Transposase</fullName>
    </submittedName>
</protein>
<proteinExistence type="predicted"/>
<dbReference type="Proteomes" id="UP000198636">
    <property type="component" value="Unassembled WGS sequence"/>
</dbReference>
<dbReference type="EMBL" id="FMUS01000002">
    <property type="protein sequence ID" value="SCX92824.1"/>
    <property type="molecule type" value="Genomic_DNA"/>
</dbReference>
<keyword evidence="2" id="KW-1185">Reference proteome</keyword>
<sequence length="173" mass="20007">MSQNQLNRYNVISMVIDGHLKVADAAKSLCLSERQIIRLKKGVMKEGVAFLIHKNSGKKPLHTIEDNLKNQILSLRNTDVYMNSNFLHFKELLEIHEKIKISYNALYHILTKAGFKSPKKHRKPKQHHRRKRMPKEGLLIQMDATPFEWFGGNEQFALHGAIDVATGFLNYMN</sequence>
<gene>
    <name evidence="1" type="ORF">SAMN03080606_00502</name>
</gene>
<dbReference type="RefSeq" id="WP_091539591.1">
    <property type="nucleotide sequence ID" value="NZ_FMUS01000002.1"/>
</dbReference>
<evidence type="ECO:0000313" key="2">
    <source>
        <dbReference type="Proteomes" id="UP000198636"/>
    </source>
</evidence>
<organism evidence="1 2">
    <name type="scientific">Alkaliphilus peptidifermentans DSM 18978</name>
    <dbReference type="NCBI Taxonomy" id="1120976"/>
    <lineage>
        <taxon>Bacteria</taxon>
        <taxon>Bacillati</taxon>
        <taxon>Bacillota</taxon>
        <taxon>Clostridia</taxon>
        <taxon>Peptostreptococcales</taxon>
        <taxon>Natronincolaceae</taxon>
        <taxon>Alkaliphilus</taxon>
    </lineage>
</organism>